<proteinExistence type="predicted"/>
<gene>
    <name evidence="2" type="ORF">BST43_15260</name>
</gene>
<dbReference type="Pfam" id="PF12728">
    <property type="entry name" value="HTH_17"/>
    <property type="match status" value="1"/>
</dbReference>
<organism evidence="2 3">
    <name type="scientific">Mycobacteroides saopaulense</name>
    <dbReference type="NCBI Taxonomy" id="1578165"/>
    <lineage>
        <taxon>Bacteria</taxon>
        <taxon>Bacillati</taxon>
        <taxon>Actinomycetota</taxon>
        <taxon>Actinomycetes</taxon>
        <taxon>Mycobacteriales</taxon>
        <taxon>Mycobacteriaceae</taxon>
        <taxon>Mycobacteroides</taxon>
    </lineage>
</organism>
<dbReference type="Gene3D" id="1.10.10.10">
    <property type="entry name" value="Winged helix-like DNA-binding domain superfamily/Winged helix DNA-binding domain"/>
    <property type="match status" value="1"/>
</dbReference>
<dbReference type="InterPro" id="IPR009061">
    <property type="entry name" value="DNA-bd_dom_put_sf"/>
</dbReference>
<evidence type="ECO:0000259" key="1">
    <source>
        <dbReference type="Pfam" id="PF12728"/>
    </source>
</evidence>
<comment type="caution">
    <text evidence="2">The sequence shown here is derived from an EMBL/GenBank/DDBJ whole genome shotgun (WGS) entry which is preliminary data.</text>
</comment>
<dbReference type="OrthoDB" id="4578684at2"/>
<dbReference type="SUPFAM" id="SSF46955">
    <property type="entry name" value="Putative DNA-binding domain"/>
    <property type="match status" value="1"/>
</dbReference>
<dbReference type="AlphaFoldDB" id="A0A1X0J1N3"/>
<dbReference type="InterPro" id="IPR041657">
    <property type="entry name" value="HTH_17"/>
</dbReference>
<feature type="domain" description="Helix-turn-helix" evidence="1">
    <location>
        <begin position="17"/>
        <end position="68"/>
    </location>
</feature>
<sequence>MPSDDVITTKLADDPLVSAAEAGRALGVTTVSVQRWVRDGLIAAEKMPGKTGAYVLRRSEVERVLAERAAKRESSKAVAS</sequence>
<evidence type="ECO:0000313" key="3">
    <source>
        <dbReference type="Proteomes" id="UP000192434"/>
    </source>
</evidence>
<dbReference type="RefSeq" id="WP_083017350.1">
    <property type="nucleotide sequence ID" value="NZ_MVII01000019.1"/>
</dbReference>
<protein>
    <recommendedName>
        <fullName evidence="1">Helix-turn-helix domain-containing protein</fullName>
    </recommendedName>
</protein>
<name>A0A1X0J1N3_9MYCO</name>
<dbReference type="Proteomes" id="UP000192434">
    <property type="component" value="Unassembled WGS sequence"/>
</dbReference>
<dbReference type="InterPro" id="IPR036388">
    <property type="entry name" value="WH-like_DNA-bd_sf"/>
</dbReference>
<reference evidence="2 3" key="1">
    <citation type="submission" date="2016-12" db="EMBL/GenBank/DDBJ databases">
        <title>The new phylogeny of genus Mycobacterium.</title>
        <authorList>
            <person name="Tortoli E."/>
            <person name="Trovato A."/>
            <person name="Cirillo D.M."/>
        </authorList>
    </citation>
    <scope>NUCLEOTIDE SEQUENCE [LARGE SCALE GENOMIC DNA]</scope>
    <source>
        <strain evidence="2 3">CCUG 66554</strain>
    </source>
</reference>
<dbReference type="EMBL" id="MVII01000019">
    <property type="protein sequence ID" value="ORB55228.1"/>
    <property type="molecule type" value="Genomic_DNA"/>
</dbReference>
<accession>A0A1X0J1N3</accession>
<evidence type="ECO:0000313" key="2">
    <source>
        <dbReference type="EMBL" id="ORB55228.1"/>
    </source>
</evidence>